<feature type="transmembrane region" description="Helical" evidence="1">
    <location>
        <begin position="20"/>
        <end position="46"/>
    </location>
</feature>
<sequence length="82" mass="8672">MDEPSGVGPILEALNEDGTLYFWGGVASAIISWVLIPLFGLVAVYAGYRLYDDETKTMGAAIIAVTGAVGFPSWLAFLITGM</sequence>
<organism evidence="2 3">
    <name type="scientific">Halovenus rubra</name>
    <dbReference type="NCBI Taxonomy" id="869890"/>
    <lineage>
        <taxon>Archaea</taxon>
        <taxon>Methanobacteriati</taxon>
        <taxon>Methanobacteriota</taxon>
        <taxon>Stenosarchaea group</taxon>
        <taxon>Halobacteria</taxon>
        <taxon>Halobacteriales</taxon>
        <taxon>Haloarculaceae</taxon>
        <taxon>Halovenus</taxon>
    </lineage>
</organism>
<dbReference type="Proteomes" id="UP001596414">
    <property type="component" value="Unassembled WGS sequence"/>
</dbReference>
<evidence type="ECO:0000256" key="1">
    <source>
        <dbReference type="SAM" id="Phobius"/>
    </source>
</evidence>
<keyword evidence="1" id="KW-0812">Transmembrane</keyword>
<reference evidence="2 3" key="1">
    <citation type="journal article" date="2014" name="Int. J. Syst. Evol. Microbiol.">
        <title>Complete genome sequence of Corynebacterium casei LMG S-19264T (=DSM 44701T), isolated from a smear-ripened cheese.</title>
        <authorList>
            <consortium name="US DOE Joint Genome Institute (JGI-PGF)"/>
            <person name="Walter F."/>
            <person name="Albersmeier A."/>
            <person name="Kalinowski J."/>
            <person name="Ruckert C."/>
        </authorList>
    </citation>
    <scope>NUCLEOTIDE SEQUENCE [LARGE SCALE GENOMIC DNA]</scope>
    <source>
        <strain evidence="2 3">CGMCC 4.7215</strain>
    </source>
</reference>
<name>A0ABD5X0D1_9EURY</name>
<feature type="transmembrane region" description="Helical" evidence="1">
    <location>
        <begin position="58"/>
        <end position="79"/>
    </location>
</feature>
<dbReference type="RefSeq" id="WP_267637621.1">
    <property type="nucleotide sequence ID" value="NZ_JAODIY010000010.1"/>
</dbReference>
<keyword evidence="1" id="KW-1133">Transmembrane helix</keyword>
<evidence type="ECO:0000313" key="3">
    <source>
        <dbReference type="Proteomes" id="UP001596414"/>
    </source>
</evidence>
<accession>A0ABD5X0D1</accession>
<dbReference type="EMBL" id="JBHSZQ010000001">
    <property type="protein sequence ID" value="MFC7124650.1"/>
    <property type="molecule type" value="Genomic_DNA"/>
</dbReference>
<keyword evidence="1" id="KW-0472">Membrane</keyword>
<protein>
    <recommendedName>
        <fullName evidence="4">Yip1 domain-containing protein</fullName>
    </recommendedName>
</protein>
<gene>
    <name evidence="2" type="ORF">ACFQJ7_01145</name>
</gene>
<comment type="caution">
    <text evidence="2">The sequence shown here is derived from an EMBL/GenBank/DDBJ whole genome shotgun (WGS) entry which is preliminary data.</text>
</comment>
<dbReference type="AlphaFoldDB" id="A0ABD5X0D1"/>
<proteinExistence type="predicted"/>
<evidence type="ECO:0000313" key="2">
    <source>
        <dbReference type="EMBL" id="MFC7124650.1"/>
    </source>
</evidence>
<evidence type="ECO:0008006" key="4">
    <source>
        <dbReference type="Google" id="ProtNLM"/>
    </source>
</evidence>